<evidence type="ECO:0000313" key="3">
    <source>
        <dbReference type="Proteomes" id="UP000694255"/>
    </source>
</evidence>
<dbReference type="GeneID" id="73467991"/>
<accession>A0A8J5V4J0</accession>
<evidence type="ECO:0000313" key="2">
    <source>
        <dbReference type="EMBL" id="KAG7665134.1"/>
    </source>
</evidence>
<keyword evidence="3" id="KW-1185">Reference proteome</keyword>
<dbReference type="EMBL" id="JAGSYN010000051">
    <property type="protein sequence ID" value="KAG7665134.1"/>
    <property type="molecule type" value="Genomic_DNA"/>
</dbReference>
<organism evidence="2 3">
    <name type="scientific">[Candida] subhashii</name>
    <dbReference type="NCBI Taxonomy" id="561895"/>
    <lineage>
        <taxon>Eukaryota</taxon>
        <taxon>Fungi</taxon>
        <taxon>Dikarya</taxon>
        <taxon>Ascomycota</taxon>
        <taxon>Saccharomycotina</taxon>
        <taxon>Pichiomycetes</taxon>
        <taxon>Debaryomycetaceae</taxon>
        <taxon>Spathaspora</taxon>
    </lineage>
</organism>
<keyword evidence="1" id="KW-0732">Signal</keyword>
<protein>
    <submittedName>
        <fullName evidence="2">Uncharacterized protein</fullName>
    </submittedName>
</protein>
<feature type="signal peptide" evidence="1">
    <location>
        <begin position="1"/>
        <end position="23"/>
    </location>
</feature>
<evidence type="ECO:0000256" key="1">
    <source>
        <dbReference type="SAM" id="SignalP"/>
    </source>
</evidence>
<comment type="caution">
    <text evidence="2">The sequence shown here is derived from an EMBL/GenBank/DDBJ whole genome shotgun (WGS) entry which is preliminary data.</text>
</comment>
<dbReference type="Proteomes" id="UP000694255">
    <property type="component" value="Unassembled WGS sequence"/>
</dbReference>
<dbReference type="RefSeq" id="XP_049265366.1">
    <property type="nucleotide sequence ID" value="XM_049404817.1"/>
</dbReference>
<proteinExistence type="predicted"/>
<name>A0A8J5V4J0_9ASCO</name>
<feature type="chain" id="PRO_5035278923" evidence="1">
    <location>
        <begin position="24"/>
        <end position="282"/>
    </location>
</feature>
<reference evidence="2 3" key="1">
    <citation type="journal article" date="2021" name="DNA Res.">
        <title>Genome analysis of Candida subhashii reveals its hybrid nature and dual mitochondrial genome conformations.</title>
        <authorList>
            <person name="Mixao V."/>
            <person name="Hegedusova E."/>
            <person name="Saus E."/>
            <person name="Pryszcz L.P."/>
            <person name="Cillingova A."/>
            <person name="Nosek J."/>
            <person name="Gabaldon T."/>
        </authorList>
    </citation>
    <scope>NUCLEOTIDE SEQUENCE [LARGE SCALE GENOMIC DNA]</scope>
    <source>
        <strain evidence="2 3">CBS 10753</strain>
    </source>
</reference>
<sequence>MYRNTFIKLLFVFFLCGISRATALYNKREAEMDKEEYESEINIFNCKLGATDKDSWLERMDGVIAAMKSNSIRMNTFFTLQGASADQAEDISVRLNGDDKTSPWTYVGADAGVPIFYNSSEWGFVNGTSQTFRSPHPPPWAAAFSTGLFINKMDESEIIIVNAHADAESEEEQKMATKYILGKVSPLKPYPPWMIAGNLDYSTISKILPSIRTDGSIRADNSIRTDGSIRADNSITAGNIVFAVGDGIAVSAYESVDNKSDDGIVFSEDKPSIVTIKIRRDW</sequence>
<dbReference type="AlphaFoldDB" id="A0A8J5V4J0"/>
<gene>
    <name evidence="2" type="ORF">J8A68_001190</name>
</gene>